<dbReference type="InterPro" id="IPR002938">
    <property type="entry name" value="FAD-bd"/>
</dbReference>
<evidence type="ECO:0000313" key="5">
    <source>
        <dbReference type="Proteomes" id="UP000000784"/>
    </source>
</evidence>
<dbReference type="Proteomes" id="UP000000784">
    <property type="component" value="Chromosome"/>
</dbReference>
<organism evidence="4 5">
    <name type="scientific">Delftia acidovorans (strain DSM 14801 / SPH-1)</name>
    <dbReference type="NCBI Taxonomy" id="398578"/>
    <lineage>
        <taxon>Bacteria</taxon>
        <taxon>Pseudomonadati</taxon>
        <taxon>Pseudomonadota</taxon>
        <taxon>Betaproteobacteria</taxon>
        <taxon>Burkholderiales</taxon>
        <taxon>Comamonadaceae</taxon>
        <taxon>Delftia</taxon>
    </lineage>
</organism>
<proteinExistence type="predicted"/>
<dbReference type="HOGENOM" id="CLU_009665_19_5_4"/>
<evidence type="ECO:0000256" key="1">
    <source>
        <dbReference type="ARBA" id="ARBA00023002"/>
    </source>
</evidence>
<dbReference type="eggNOG" id="COG0654">
    <property type="taxonomic scope" value="Bacteria"/>
</dbReference>
<evidence type="ECO:0000256" key="2">
    <source>
        <dbReference type="ARBA" id="ARBA00023033"/>
    </source>
</evidence>
<dbReference type="Gene3D" id="3.50.50.60">
    <property type="entry name" value="FAD/NAD(P)-binding domain"/>
    <property type="match status" value="1"/>
</dbReference>
<dbReference type="NCBIfam" id="NF005720">
    <property type="entry name" value="PRK07538.1"/>
    <property type="match status" value="1"/>
</dbReference>
<accession>A9C2I1</accession>
<protein>
    <submittedName>
        <fullName evidence="4">Monooxygenase FAD-binding</fullName>
    </submittedName>
</protein>
<dbReference type="AlphaFoldDB" id="A9C2I1"/>
<keyword evidence="5" id="KW-1185">Reference proteome</keyword>
<dbReference type="InterPro" id="IPR036188">
    <property type="entry name" value="FAD/NAD-bd_sf"/>
</dbReference>
<evidence type="ECO:0000313" key="4">
    <source>
        <dbReference type="EMBL" id="ABX36330.1"/>
    </source>
</evidence>
<dbReference type="PANTHER" id="PTHR13789:SF268">
    <property type="entry name" value="5-METHYLPHENAZINE-1-CARBOXYLATE 1-MONOOXYGENASE"/>
    <property type="match status" value="1"/>
</dbReference>
<reference evidence="4 5" key="1">
    <citation type="journal article" date="2004" name="Appl. Environ. Microbiol.">
        <title>Mineralization of individual congeners of linear alkylbenzenesulfonate by defined pairs of heterotrophic bacteria.</title>
        <authorList>
            <person name="Schleheck D."/>
            <person name="Knepper T.P."/>
            <person name="Fischer K."/>
            <person name="Cook A.M."/>
        </authorList>
    </citation>
    <scope>NUCLEOTIDE SEQUENCE [LARGE SCALE GENOMIC DNA]</scope>
    <source>
        <strain evidence="5">DSM 14801 / SPH-1</strain>
    </source>
</reference>
<name>A9C2I1_DELAS</name>
<dbReference type="InterPro" id="IPR050493">
    <property type="entry name" value="FAD-dep_Monooxygenase_BioMet"/>
</dbReference>
<dbReference type="SUPFAM" id="SSF51905">
    <property type="entry name" value="FAD/NAD(P)-binding domain"/>
    <property type="match status" value="1"/>
</dbReference>
<dbReference type="PRINTS" id="PR00420">
    <property type="entry name" value="RNGMNOXGNASE"/>
</dbReference>
<dbReference type="KEGG" id="dac:Daci_3698"/>
<dbReference type="GO" id="GO:0004497">
    <property type="term" value="F:monooxygenase activity"/>
    <property type="evidence" value="ECO:0007669"/>
    <property type="project" value="UniProtKB-KW"/>
</dbReference>
<gene>
    <name evidence="4" type="ordered locus">Daci_3698</name>
</gene>
<keyword evidence="2 4" id="KW-0503">Monooxygenase</keyword>
<dbReference type="GO" id="GO:0071949">
    <property type="term" value="F:FAD binding"/>
    <property type="evidence" value="ECO:0007669"/>
    <property type="project" value="InterPro"/>
</dbReference>
<dbReference type="SUPFAM" id="SSF54373">
    <property type="entry name" value="FAD-linked reductases, C-terminal domain"/>
    <property type="match status" value="1"/>
</dbReference>
<keyword evidence="1" id="KW-0560">Oxidoreductase</keyword>
<dbReference type="STRING" id="398578.Daci_3698"/>
<dbReference type="EMBL" id="CP000884">
    <property type="protein sequence ID" value="ABX36330.1"/>
    <property type="molecule type" value="Genomic_DNA"/>
</dbReference>
<dbReference type="PANTHER" id="PTHR13789">
    <property type="entry name" value="MONOOXYGENASE"/>
    <property type="match status" value="1"/>
</dbReference>
<sequence length="417" mass="45872">MESQRMKVAIVGGGIGGLCLALALHQRGIACEVFEAVPEVREIGAGITLLPHAMRELSDLGLQPQLEALAIENLESVFFNRYGQFVYREPRGRHAGYELPELGIHRGRLHRVLFEAAVQRLGPGAVHTGHRCVRVDQSAHGATVHFAPDAQGHVPPSATAHIVVACDGVNSAVRRQFYPQEELAFGGINTWRGVSRFKPILTGKSYLRIGSVDTGKMVIYPIEDDIDGQGMQRINWVAEIRDPQMRMNDWNRAGRMEDVLEIFGGWTFDWLDVPALIRSAETIFEYPMVDKDPVDQWSFGRVTLLGDAAHPMYPRGSNGSAQAMRDARVLADLLAADPQGDPLALLAAYEASRLPATSQVVLTNRSTPPDFIIMKADELSGGQPFGHIDELISQDELRAIARHYEQVAGFANPQSQG</sequence>
<evidence type="ECO:0000259" key="3">
    <source>
        <dbReference type="Pfam" id="PF01494"/>
    </source>
</evidence>
<reference evidence="5" key="2">
    <citation type="submission" date="2007-11" db="EMBL/GenBank/DDBJ databases">
        <title>Complete sequence of Delftia acidovorans DSM 14801 / SPH-1.</title>
        <authorList>
            <person name="Copeland A."/>
            <person name="Lucas S."/>
            <person name="Lapidus A."/>
            <person name="Barry K."/>
            <person name="Glavina del Rio T."/>
            <person name="Dalin E."/>
            <person name="Tice H."/>
            <person name="Pitluck S."/>
            <person name="Lowry S."/>
            <person name="Clum A."/>
            <person name="Schmutz J."/>
            <person name="Larimer F."/>
            <person name="Land M."/>
            <person name="Hauser L."/>
            <person name="Kyrpides N."/>
            <person name="Kim E."/>
            <person name="Schleheck D."/>
            <person name="Richardson P."/>
        </authorList>
    </citation>
    <scope>NUCLEOTIDE SEQUENCE [LARGE SCALE GENOMIC DNA]</scope>
    <source>
        <strain evidence="5">DSM 14801 / SPH-1</strain>
    </source>
</reference>
<dbReference type="Gene3D" id="3.30.9.30">
    <property type="match status" value="1"/>
</dbReference>
<dbReference type="Pfam" id="PF01494">
    <property type="entry name" value="FAD_binding_3"/>
    <property type="match status" value="1"/>
</dbReference>
<feature type="domain" description="FAD-binding" evidence="3">
    <location>
        <begin position="6"/>
        <end position="361"/>
    </location>
</feature>